<sequence length="666" mass="73569">MEVVDDGLLRIEDGRDVTVLQTILSSILELGLRCSEELPNGRFDIKDVVAKVNKIKLTLLGNRNRGRYYRKFNGSIAVSSRVYPSVFFVYIDGTRIVGHATFEYSVSLGCKLIMPIERPSIHLLLAFLLVHSCVLQLSQSASNFTDQSALIAFNSKINNAHSAGNWSTTTNFCNWIGVTCSLRRQRVTALNLSYLGLQGTISPHVGNLSFLVSLDLSNNSFYGFLPHEISRLHRLRELVLSYNLLEGSIPPTIHNCHKLEYLSLPGNKFNGSIPKDLGMLPMLRYLDLDGNRLMGAIPWSLSNVSSLEFLNLESNLLVGTIPNNILNISSLQEISLVQNSLYGNLPLDAGLSCTNLEILYLAHNKLSGHIQSDISNCSNLAEVDFGRNSLSGPIPKSLGNLKYLRVLVLYDNQLTAEPGEQEMTFLSSLSSCIFLEELVISFNSLNTTIPDYIGNLSISLKKFIASYNQIKGQIPMKIGSLKNLTFLDLSYNNLTGNIPSTLGGVEGLQRLHLRVNNIGGNIPKELCQLRNLGQLVLSHNKISGSIPNCIGNLNLLQRLNLSHNGLTSSIPLEVWSLENMLFLDLSSNYFGGSLSPNMRELDAIIFIDLIEEGRDVTALQTILSSILELGLRCSEELPNGRLDIKDVVAKVNKIKLTLLGNRNRGV</sequence>
<dbReference type="InterPro" id="IPR001611">
    <property type="entry name" value="Leu-rich_rpt"/>
</dbReference>
<evidence type="ECO:0000256" key="8">
    <source>
        <dbReference type="ARBA" id="ARBA00022989"/>
    </source>
</evidence>
<reference evidence="13 14" key="1">
    <citation type="journal article" date="2018" name="Sci. Data">
        <title>The draft genome sequence of cork oak.</title>
        <authorList>
            <person name="Ramos A.M."/>
            <person name="Usie A."/>
            <person name="Barbosa P."/>
            <person name="Barros P.M."/>
            <person name="Capote T."/>
            <person name="Chaves I."/>
            <person name="Simoes F."/>
            <person name="Abreu I."/>
            <person name="Carrasquinho I."/>
            <person name="Faro C."/>
            <person name="Guimaraes J.B."/>
            <person name="Mendonca D."/>
            <person name="Nobrega F."/>
            <person name="Rodrigues L."/>
            <person name="Saibo N.J.M."/>
            <person name="Varela M.C."/>
            <person name="Egas C."/>
            <person name="Matos J."/>
            <person name="Miguel C.M."/>
            <person name="Oliveira M.M."/>
            <person name="Ricardo C.P."/>
            <person name="Goncalves S."/>
        </authorList>
    </citation>
    <scope>NUCLEOTIDE SEQUENCE [LARGE SCALE GENOMIC DNA]</scope>
    <source>
        <strain evidence="14">cv. HL8</strain>
    </source>
</reference>
<dbReference type="GO" id="GO:0016020">
    <property type="term" value="C:membrane"/>
    <property type="evidence" value="ECO:0007669"/>
    <property type="project" value="UniProtKB-SubCell"/>
</dbReference>
<dbReference type="SMART" id="SM00369">
    <property type="entry name" value="LRR_TYP"/>
    <property type="match status" value="8"/>
</dbReference>
<dbReference type="Gene3D" id="3.80.10.10">
    <property type="entry name" value="Ribonuclease Inhibitor"/>
    <property type="match status" value="4"/>
</dbReference>
<keyword evidence="2" id="KW-0433">Leucine-rich repeat</keyword>
<evidence type="ECO:0000256" key="11">
    <source>
        <dbReference type="ARBA" id="ARBA00023180"/>
    </source>
</evidence>
<dbReference type="FunFam" id="3.80.10.10:FF:000041">
    <property type="entry name" value="LRR receptor-like serine/threonine-protein kinase ERECTA"/>
    <property type="match status" value="1"/>
</dbReference>
<evidence type="ECO:0000313" key="14">
    <source>
        <dbReference type="Proteomes" id="UP000237347"/>
    </source>
</evidence>
<accession>A0AAW0K4S6</accession>
<keyword evidence="6" id="KW-0547">Nucleotide-binding</keyword>
<keyword evidence="7" id="KW-0067">ATP-binding</keyword>
<keyword evidence="14" id="KW-1185">Reference proteome</keyword>
<evidence type="ECO:0000256" key="3">
    <source>
        <dbReference type="ARBA" id="ARBA00022692"/>
    </source>
</evidence>
<dbReference type="PANTHER" id="PTHR48009:SF16">
    <property type="entry name" value="LEUCINE-RICH REPEAT-CONTAINING N-TERMINAL PLANT-TYPE DOMAIN-CONTAINING PROTEIN"/>
    <property type="match status" value="1"/>
</dbReference>
<dbReference type="Pfam" id="PF13855">
    <property type="entry name" value="LRR_8"/>
    <property type="match status" value="1"/>
</dbReference>
<name>A0AAW0K4S6_QUESU</name>
<dbReference type="InterPro" id="IPR053213">
    <property type="entry name" value="RLP29"/>
</dbReference>
<comment type="subcellular location">
    <subcellularLocation>
        <location evidence="1">Membrane</location>
        <topology evidence="1">Single-pass type I membrane protein</topology>
    </subcellularLocation>
</comment>
<evidence type="ECO:0000256" key="10">
    <source>
        <dbReference type="ARBA" id="ARBA00023170"/>
    </source>
</evidence>
<evidence type="ECO:0000256" key="4">
    <source>
        <dbReference type="ARBA" id="ARBA00022729"/>
    </source>
</evidence>
<keyword evidence="5" id="KW-0677">Repeat</keyword>
<dbReference type="InterPro" id="IPR013210">
    <property type="entry name" value="LRR_N_plant-typ"/>
</dbReference>
<dbReference type="Proteomes" id="UP000237347">
    <property type="component" value="Unassembled WGS sequence"/>
</dbReference>
<dbReference type="FunFam" id="3.80.10.10:FF:000101">
    <property type="entry name" value="LRR receptor-like serine/threonine-protein kinase ERECTA"/>
    <property type="match status" value="1"/>
</dbReference>
<feature type="domain" description="Leucine-rich repeat-containing N-terminal plant-type" evidence="12">
    <location>
        <begin position="146"/>
        <end position="181"/>
    </location>
</feature>
<evidence type="ECO:0000256" key="1">
    <source>
        <dbReference type="ARBA" id="ARBA00004479"/>
    </source>
</evidence>
<keyword evidence="3" id="KW-0812">Transmembrane</keyword>
<dbReference type="FunFam" id="3.80.10.10:FF:000095">
    <property type="entry name" value="LRR receptor-like serine/threonine-protein kinase GSO1"/>
    <property type="match status" value="1"/>
</dbReference>
<keyword evidence="4" id="KW-0732">Signal</keyword>
<evidence type="ECO:0000256" key="9">
    <source>
        <dbReference type="ARBA" id="ARBA00023136"/>
    </source>
</evidence>
<organism evidence="13 14">
    <name type="scientific">Quercus suber</name>
    <name type="common">Cork oak</name>
    <dbReference type="NCBI Taxonomy" id="58331"/>
    <lineage>
        <taxon>Eukaryota</taxon>
        <taxon>Viridiplantae</taxon>
        <taxon>Streptophyta</taxon>
        <taxon>Embryophyta</taxon>
        <taxon>Tracheophyta</taxon>
        <taxon>Spermatophyta</taxon>
        <taxon>Magnoliopsida</taxon>
        <taxon>eudicotyledons</taxon>
        <taxon>Gunneridae</taxon>
        <taxon>Pentapetalae</taxon>
        <taxon>rosids</taxon>
        <taxon>fabids</taxon>
        <taxon>Fagales</taxon>
        <taxon>Fagaceae</taxon>
        <taxon>Quercus</taxon>
    </lineage>
</organism>
<dbReference type="Pfam" id="PF08263">
    <property type="entry name" value="LRRNT_2"/>
    <property type="match status" value="1"/>
</dbReference>
<keyword evidence="10" id="KW-0675">Receptor</keyword>
<proteinExistence type="predicted"/>
<evidence type="ECO:0000256" key="6">
    <source>
        <dbReference type="ARBA" id="ARBA00022741"/>
    </source>
</evidence>
<evidence type="ECO:0000313" key="13">
    <source>
        <dbReference type="EMBL" id="KAK7834122.1"/>
    </source>
</evidence>
<evidence type="ECO:0000256" key="5">
    <source>
        <dbReference type="ARBA" id="ARBA00022737"/>
    </source>
</evidence>
<dbReference type="AlphaFoldDB" id="A0AAW0K4S6"/>
<evidence type="ECO:0000259" key="12">
    <source>
        <dbReference type="Pfam" id="PF08263"/>
    </source>
</evidence>
<dbReference type="PANTHER" id="PTHR48009">
    <property type="entry name" value="LEUCINE-RICH REPEAT (LRR) FAMILY PROTEIN"/>
    <property type="match status" value="1"/>
</dbReference>
<evidence type="ECO:0000256" key="7">
    <source>
        <dbReference type="ARBA" id="ARBA00022840"/>
    </source>
</evidence>
<dbReference type="EMBL" id="PKMF04000393">
    <property type="protein sequence ID" value="KAK7834122.1"/>
    <property type="molecule type" value="Genomic_DNA"/>
</dbReference>
<dbReference type="SMART" id="SM00365">
    <property type="entry name" value="LRR_SD22"/>
    <property type="match status" value="4"/>
</dbReference>
<dbReference type="Pfam" id="PF00560">
    <property type="entry name" value="LRR_1"/>
    <property type="match status" value="8"/>
</dbReference>
<comment type="caution">
    <text evidence="13">The sequence shown here is derived from an EMBL/GenBank/DDBJ whole genome shotgun (WGS) entry which is preliminary data.</text>
</comment>
<gene>
    <name evidence="13" type="primary">EFR_10</name>
    <name evidence="13" type="ORF">CFP56_024913</name>
</gene>
<dbReference type="InterPro" id="IPR032675">
    <property type="entry name" value="LRR_dom_sf"/>
</dbReference>
<dbReference type="SUPFAM" id="SSF52058">
    <property type="entry name" value="L domain-like"/>
    <property type="match status" value="2"/>
</dbReference>
<keyword evidence="9" id="KW-0472">Membrane</keyword>
<keyword evidence="11" id="KW-0325">Glycoprotein</keyword>
<dbReference type="GO" id="GO:0016301">
    <property type="term" value="F:kinase activity"/>
    <property type="evidence" value="ECO:0007669"/>
    <property type="project" value="UniProtKB-KW"/>
</dbReference>
<protein>
    <submittedName>
        <fullName evidence="13">Lrr receptor-like serine/threonine-protein kinase efr</fullName>
    </submittedName>
</protein>
<evidence type="ECO:0000256" key="2">
    <source>
        <dbReference type="ARBA" id="ARBA00022614"/>
    </source>
</evidence>
<dbReference type="InterPro" id="IPR003591">
    <property type="entry name" value="Leu-rich_rpt_typical-subtyp"/>
</dbReference>
<dbReference type="GO" id="GO:0005524">
    <property type="term" value="F:ATP binding"/>
    <property type="evidence" value="ECO:0007669"/>
    <property type="project" value="UniProtKB-KW"/>
</dbReference>
<keyword evidence="8" id="KW-1133">Transmembrane helix</keyword>